<dbReference type="OrthoDB" id="7855510at2"/>
<protein>
    <submittedName>
        <fullName evidence="2">AzlD domain-containing protein</fullName>
    </submittedName>
</protein>
<name>A0A9X4XLI7_9BRAD</name>
<dbReference type="EMBL" id="WNKV01000010">
    <property type="protein sequence ID" value="MTW17365.1"/>
    <property type="molecule type" value="Genomic_DNA"/>
</dbReference>
<proteinExistence type="predicted"/>
<dbReference type="Pfam" id="PF05437">
    <property type="entry name" value="AzlD"/>
    <property type="match status" value="1"/>
</dbReference>
<dbReference type="Proteomes" id="UP000438991">
    <property type="component" value="Unassembled WGS sequence"/>
</dbReference>
<reference evidence="2 3" key="1">
    <citation type="submission" date="2019-11" db="EMBL/GenBank/DDBJ databases">
        <title>Whole-genome sequence of Rhodoplanes serenus DSM 18633, type strain.</title>
        <authorList>
            <person name="Kyndt J.A."/>
            <person name="Meyer T.E."/>
        </authorList>
    </citation>
    <scope>NUCLEOTIDE SEQUENCE [LARGE SCALE GENOMIC DNA]</scope>
    <source>
        <strain evidence="2 3">DSM 18633</strain>
    </source>
</reference>
<keyword evidence="1" id="KW-0812">Transmembrane</keyword>
<feature type="transmembrane region" description="Helical" evidence="1">
    <location>
        <begin position="92"/>
        <end position="111"/>
    </location>
</feature>
<keyword evidence="1" id="KW-0472">Membrane</keyword>
<organism evidence="2 3">
    <name type="scientific">Rhodoplanes serenus</name>
    <dbReference type="NCBI Taxonomy" id="200615"/>
    <lineage>
        <taxon>Bacteria</taxon>
        <taxon>Pseudomonadati</taxon>
        <taxon>Pseudomonadota</taxon>
        <taxon>Alphaproteobacteria</taxon>
        <taxon>Hyphomicrobiales</taxon>
        <taxon>Nitrobacteraceae</taxon>
        <taxon>Rhodoplanes</taxon>
    </lineage>
</organism>
<feature type="transmembrane region" description="Helical" evidence="1">
    <location>
        <begin position="41"/>
        <end position="63"/>
    </location>
</feature>
<dbReference type="InterPro" id="IPR008407">
    <property type="entry name" value="Brnchd-chn_aa_trnsp_AzlD"/>
</dbReference>
<comment type="caution">
    <text evidence="2">The sequence shown here is derived from an EMBL/GenBank/DDBJ whole genome shotgun (WGS) entry which is preliminary data.</text>
</comment>
<dbReference type="AlphaFoldDB" id="A0A9X4XLI7"/>
<gene>
    <name evidence="2" type="ORF">GJ689_14245</name>
</gene>
<evidence type="ECO:0000256" key="1">
    <source>
        <dbReference type="SAM" id="Phobius"/>
    </source>
</evidence>
<evidence type="ECO:0000313" key="3">
    <source>
        <dbReference type="Proteomes" id="UP000438991"/>
    </source>
</evidence>
<sequence>MTAELWPYLILVLVGFLPNEVWRWLGVVFSRGLDETSETLVWVRAVATAILTGVVAKIIVFAPGALGGVPLWIRLGATAIGLAAFLLMRQSVFAGVVAGTLAVMAGDIFLAR</sequence>
<keyword evidence="1" id="KW-1133">Transmembrane helix</keyword>
<feature type="transmembrane region" description="Helical" evidence="1">
    <location>
        <begin position="69"/>
        <end position="87"/>
    </location>
</feature>
<evidence type="ECO:0000313" key="2">
    <source>
        <dbReference type="EMBL" id="MTW17365.1"/>
    </source>
</evidence>
<accession>A0A9X4XLI7</accession>
<feature type="transmembrane region" description="Helical" evidence="1">
    <location>
        <begin position="6"/>
        <end position="29"/>
    </location>
</feature>